<keyword evidence="2" id="KW-1185">Reference proteome</keyword>
<dbReference type="RefSeq" id="WP_272171562.1">
    <property type="nucleotide sequence ID" value="NZ_JAQOSL010000032.1"/>
</dbReference>
<dbReference type="Proteomes" id="UP001596112">
    <property type="component" value="Unassembled WGS sequence"/>
</dbReference>
<organism evidence="1 2">
    <name type="scientific">Streptomyces heilongjiangensis</name>
    <dbReference type="NCBI Taxonomy" id="945052"/>
    <lineage>
        <taxon>Bacteria</taxon>
        <taxon>Bacillati</taxon>
        <taxon>Actinomycetota</taxon>
        <taxon>Actinomycetes</taxon>
        <taxon>Kitasatosporales</taxon>
        <taxon>Streptomycetaceae</taxon>
        <taxon>Streptomyces</taxon>
    </lineage>
</organism>
<name>A0ABW1BCL5_9ACTN</name>
<evidence type="ECO:0000313" key="2">
    <source>
        <dbReference type="Proteomes" id="UP001596112"/>
    </source>
</evidence>
<proteinExistence type="predicted"/>
<sequence length="184" mass="20880">MLIARSMQEAHLYMDLHACVCGAEEFEREHRLEDQDGALVAVYEGVCPQCGRTRTFEFRMSEELPPAPPAFGGAEPSSIIDPGEFLWIGDRASTESGLRLLNTTLAEHREIRPQTAYAIAAFEEVLKFLPEGEDRIPEHRFTSKLGRELYAKDPTRFTRERIESALERKRSILADIDRFSPPQG</sequence>
<protein>
    <submittedName>
        <fullName evidence="1">Uncharacterized protein</fullName>
    </submittedName>
</protein>
<comment type="caution">
    <text evidence="1">The sequence shown here is derived from an EMBL/GenBank/DDBJ whole genome shotgun (WGS) entry which is preliminary data.</text>
</comment>
<dbReference type="EMBL" id="JBHSNZ010000018">
    <property type="protein sequence ID" value="MFC5810576.1"/>
    <property type="molecule type" value="Genomic_DNA"/>
</dbReference>
<accession>A0ABW1BCL5</accession>
<gene>
    <name evidence="1" type="ORF">ACFQGO_24280</name>
</gene>
<evidence type="ECO:0000313" key="1">
    <source>
        <dbReference type="EMBL" id="MFC5810576.1"/>
    </source>
</evidence>
<reference evidence="2" key="1">
    <citation type="journal article" date="2019" name="Int. J. Syst. Evol. Microbiol.">
        <title>The Global Catalogue of Microorganisms (GCM) 10K type strain sequencing project: providing services to taxonomists for standard genome sequencing and annotation.</title>
        <authorList>
            <consortium name="The Broad Institute Genomics Platform"/>
            <consortium name="The Broad Institute Genome Sequencing Center for Infectious Disease"/>
            <person name="Wu L."/>
            <person name="Ma J."/>
        </authorList>
    </citation>
    <scope>NUCLEOTIDE SEQUENCE [LARGE SCALE GENOMIC DNA]</scope>
    <source>
        <strain evidence="2">JCM 9918</strain>
    </source>
</reference>